<feature type="region of interest" description="Disordered" evidence="1">
    <location>
        <begin position="112"/>
        <end position="141"/>
    </location>
</feature>
<sequence length="388" mass="44891">MKKLNGGRESPFKQTMIIPDSEPKKIALIMSGGGLSKKSLQLQQQVLESQIKLYGLIEEIRSEQLEKDELGRDNTKLCELNGKINQNNEYIDGKYQSKIQQDRLKKQTAIRPGIGGDAKKTAEQIEADEERKRRREEGWNGRSIPKGVEALKPYNALIDPNCTYMELKKVHSTLEQTMGEKINDAERKILKMRAKLRKQRLELINEEKPTEGKILEKNMIAFEATMNGELPASIENKSSPFYERNIRNVHLLGFGIVPPSKPPKRQPRIISFSPDEEERMKQKTLENTMRTKTASSQGTWPWVSPGRKSRQRGISQDGEQKRKIPSSGYYNYSNEFGDEQLQRNLDYYQGNQQQYNNDLMYDKQFDNTGPEYNRSQQVLNSRNRNRDE</sequence>
<feature type="region of interest" description="Disordered" evidence="1">
    <location>
        <begin position="362"/>
        <end position="388"/>
    </location>
</feature>
<evidence type="ECO:0000313" key="2">
    <source>
        <dbReference type="EMBL" id="KAA6403536.1"/>
    </source>
</evidence>
<feature type="region of interest" description="Disordered" evidence="1">
    <location>
        <begin position="274"/>
        <end position="334"/>
    </location>
</feature>
<protein>
    <submittedName>
        <fullName evidence="2">Uncharacterized protein</fullName>
    </submittedName>
</protein>
<dbReference type="Proteomes" id="UP000324800">
    <property type="component" value="Unassembled WGS sequence"/>
</dbReference>
<organism evidence="2 3">
    <name type="scientific">Streblomastix strix</name>
    <dbReference type="NCBI Taxonomy" id="222440"/>
    <lineage>
        <taxon>Eukaryota</taxon>
        <taxon>Metamonada</taxon>
        <taxon>Preaxostyla</taxon>
        <taxon>Oxymonadida</taxon>
        <taxon>Streblomastigidae</taxon>
        <taxon>Streblomastix</taxon>
    </lineage>
</organism>
<dbReference type="EMBL" id="SNRW01000089">
    <property type="protein sequence ID" value="KAA6403536.1"/>
    <property type="molecule type" value="Genomic_DNA"/>
</dbReference>
<comment type="caution">
    <text evidence="2">The sequence shown here is derived from an EMBL/GenBank/DDBJ whole genome shotgun (WGS) entry which is preliminary data.</text>
</comment>
<proteinExistence type="predicted"/>
<evidence type="ECO:0000313" key="3">
    <source>
        <dbReference type="Proteomes" id="UP000324800"/>
    </source>
</evidence>
<feature type="compositionally biased region" description="Polar residues" evidence="1">
    <location>
        <begin position="373"/>
        <end position="382"/>
    </location>
</feature>
<feature type="compositionally biased region" description="Polar residues" evidence="1">
    <location>
        <begin position="285"/>
        <end position="299"/>
    </location>
</feature>
<dbReference type="AlphaFoldDB" id="A0A5J4X9Q0"/>
<name>A0A5J4X9Q0_9EUKA</name>
<gene>
    <name evidence="2" type="ORF">EZS28_000945</name>
</gene>
<reference evidence="2 3" key="1">
    <citation type="submission" date="2019-03" db="EMBL/GenBank/DDBJ databases">
        <title>Single cell metagenomics reveals metabolic interactions within the superorganism composed of flagellate Streblomastix strix and complex community of Bacteroidetes bacteria on its surface.</title>
        <authorList>
            <person name="Treitli S.C."/>
            <person name="Kolisko M."/>
            <person name="Husnik F."/>
            <person name="Keeling P."/>
            <person name="Hampl V."/>
        </authorList>
    </citation>
    <scope>NUCLEOTIDE SEQUENCE [LARGE SCALE GENOMIC DNA]</scope>
    <source>
        <strain evidence="2">ST1C</strain>
    </source>
</reference>
<accession>A0A5J4X9Q0</accession>
<feature type="compositionally biased region" description="Basic and acidic residues" evidence="1">
    <location>
        <begin position="117"/>
        <end position="139"/>
    </location>
</feature>
<evidence type="ECO:0000256" key="1">
    <source>
        <dbReference type="SAM" id="MobiDB-lite"/>
    </source>
</evidence>